<keyword evidence="1" id="KW-0472">Membrane</keyword>
<dbReference type="AlphaFoldDB" id="H8L5T4"/>
<feature type="transmembrane region" description="Helical" evidence="1">
    <location>
        <begin position="295"/>
        <end position="317"/>
    </location>
</feature>
<keyword evidence="1" id="KW-0812">Transmembrane</keyword>
<dbReference type="RefSeq" id="WP_014402839.1">
    <property type="nucleotide sequence ID" value="NC_017033.1"/>
</dbReference>
<accession>H8L5T4</accession>
<dbReference type="Proteomes" id="UP000005234">
    <property type="component" value="Chromosome"/>
</dbReference>
<reference evidence="2" key="1">
    <citation type="submission" date="2012-02" db="EMBL/GenBank/DDBJ databases">
        <title>The complete genome of Frateuria aurantia DSM 6220.</title>
        <authorList>
            <consortium name="US DOE Joint Genome Institute (JGI-PGF)"/>
            <person name="Lucas S."/>
            <person name="Copeland A."/>
            <person name="Lapidus A."/>
            <person name="Glavina del Rio T."/>
            <person name="Dalin E."/>
            <person name="Tice H."/>
            <person name="Bruce D."/>
            <person name="Goodwin L."/>
            <person name="Pitluck S."/>
            <person name="Peters L."/>
            <person name="Ovchinnikova G."/>
            <person name="Teshima H."/>
            <person name="Kyrpides N."/>
            <person name="Mavromatis K."/>
            <person name="Ivanova N."/>
            <person name="Brettin T."/>
            <person name="Detter J.C."/>
            <person name="Han C."/>
            <person name="Larimer F."/>
            <person name="Land M."/>
            <person name="Hauser L."/>
            <person name="Markowitz V."/>
            <person name="Cheng J.-F."/>
            <person name="Hugenholtz P."/>
            <person name="Woyke T."/>
            <person name="Wu D."/>
            <person name="Brambilla E."/>
            <person name="Klenk H.-P."/>
            <person name="Eisen J.A."/>
        </authorList>
    </citation>
    <scope>NUCLEOTIDE SEQUENCE</scope>
    <source>
        <strain evidence="2">DSM 6220</strain>
    </source>
</reference>
<name>H8L5T4_FRAAD</name>
<feature type="transmembrane region" description="Helical" evidence="1">
    <location>
        <begin position="263"/>
        <end position="283"/>
    </location>
</feature>
<keyword evidence="1" id="KW-1133">Transmembrane helix</keyword>
<organism evidence="2 3">
    <name type="scientific">Frateuria aurantia (strain ATCC 33424 / DSM 6220 / KCTC 2777 / LMG 1558 / NBRC 3245 / NCIMB 13370)</name>
    <name type="common">Acetobacter aurantius</name>
    <dbReference type="NCBI Taxonomy" id="767434"/>
    <lineage>
        <taxon>Bacteria</taxon>
        <taxon>Pseudomonadati</taxon>
        <taxon>Pseudomonadota</taxon>
        <taxon>Gammaproteobacteria</taxon>
        <taxon>Lysobacterales</taxon>
        <taxon>Rhodanobacteraceae</taxon>
        <taxon>Frateuria</taxon>
    </lineage>
</organism>
<dbReference type="STRING" id="767434.Fraau_1404"/>
<proteinExistence type="predicted"/>
<evidence type="ECO:0000313" key="3">
    <source>
        <dbReference type="Proteomes" id="UP000005234"/>
    </source>
</evidence>
<dbReference type="eggNOG" id="COG1807">
    <property type="taxonomic scope" value="Bacteria"/>
</dbReference>
<sequence length="552" mass="60465">MSFCPPDAVPAMPVAGWRSPRFAWLVLLGLLLLRWGLIKASPLLPVELQQAHLAWSWNQGRLPYRDVMDLYPPLLGWWQRLVIGWIGPQAWVMTGLREAALGWYGLSLYALWSIGRRLYGAGTGLAAMLLVGLYPPLFAAMGQAGIDGMWCGLSLAALALMVSAGPGGNRHRVWLAGVFAGLALCLCLQMAWLLSLVAMAAVAVALRRLGEHTLPSLQWLGWGLAGLLLAPGICLIWLIWHGVWPAMAAWLWDEALNEDGLASGWRLAGCMMLALAGMVGLSWRWRGIDVDWRAAWRLMLALCSWLGLTMVVLAWPWYGRPDFMPLAAVSGLLVFGEMARWTVWRGFRGPLACGLLLASELACIGWALPPGRDALRSHREMLAAVLRYSAPGDLVMDASGAAVFRQRPYYPFLDSPQAWQAGRRAWSDAVANELVRHTTHLVVRQSLSPLSDSFVVRNYLPLQGELYVAGRVLAAGPAGAEHPLRLELPGDYTLTDGVKAIPAAMDGEPSATHWHLEAGMHYLQLPGDEPLLLLDSRAWEAGWRPGPAASAR</sequence>
<dbReference type="OrthoDB" id="5929053at2"/>
<gene>
    <name evidence="2" type="ordered locus">Fraau_1404</name>
</gene>
<dbReference type="KEGG" id="fau:Fraau_1404"/>
<feature type="transmembrane region" description="Helical" evidence="1">
    <location>
        <begin position="118"/>
        <end position="137"/>
    </location>
</feature>
<dbReference type="EMBL" id="CP003350">
    <property type="protein sequence ID" value="AFC85834.1"/>
    <property type="molecule type" value="Genomic_DNA"/>
</dbReference>
<feature type="transmembrane region" description="Helical" evidence="1">
    <location>
        <begin position="174"/>
        <end position="207"/>
    </location>
</feature>
<keyword evidence="3" id="KW-1185">Reference proteome</keyword>
<evidence type="ECO:0000313" key="2">
    <source>
        <dbReference type="EMBL" id="AFC85834.1"/>
    </source>
</evidence>
<evidence type="ECO:0008006" key="4">
    <source>
        <dbReference type="Google" id="ProtNLM"/>
    </source>
</evidence>
<dbReference type="HOGENOM" id="CLU_503208_0_0_6"/>
<feature type="transmembrane region" description="Helical" evidence="1">
    <location>
        <begin position="219"/>
        <end position="243"/>
    </location>
</feature>
<evidence type="ECO:0000256" key="1">
    <source>
        <dbReference type="SAM" id="Phobius"/>
    </source>
</evidence>
<protein>
    <recommendedName>
        <fullName evidence="4">Glycosyltransferase RgtA/B/C/D-like domain-containing protein</fullName>
    </recommendedName>
</protein>